<keyword evidence="1" id="KW-0812">Transmembrane</keyword>
<keyword evidence="1" id="KW-0472">Membrane</keyword>
<evidence type="ECO:0000313" key="2">
    <source>
        <dbReference type="EMBL" id="ABK77870.1"/>
    </source>
</evidence>
<keyword evidence="1" id="KW-1133">Transmembrane helix</keyword>
<dbReference type="Proteomes" id="UP000000758">
    <property type="component" value="Chromosome"/>
</dbReference>
<accession>A0RX03</accession>
<protein>
    <submittedName>
        <fullName evidence="2">Uncharacterized protein</fullName>
    </submittedName>
</protein>
<evidence type="ECO:0000313" key="3">
    <source>
        <dbReference type="Proteomes" id="UP000000758"/>
    </source>
</evidence>
<dbReference type="EMBL" id="DP000238">
    <property type="protein sequence ID" value="ABK77870.1"/>
    <property type="molecule type" value="Genomic_DNA"/>
</dbReference>
<keyword evidence="3" id="KW-1185">Reference proteome</keyword>
<organism evidence="2 3">
    <name type="scientific">Cenarchaeum symbiosum (strain A)</name>
    <dbReference type="NCBI Taxonomy" id="414004"/>
    <lineage>
        <taxon>Archaea</taxon>
        <taxon>Nitrososphaerota</taxon>
        <taxon>Candidatus Cenarchaeales</taxon>
        <taxon>Candidatus Cenarchaeaceae</taxon>
        <taxon>Candidatus Cenarchaeum</taxon>
    </lineage>
</organism>
<dbReference type="STRING" id="414004.CENSYa_1247"/>
<proteinExistence type="predicted"/>
<reference evidence="2 3" key="1">
    <citation type="journal article" date="2006" name="Proc. Natl. Acad. Sci. U.S.A.">
        <title>Genomic analysis of the uncultivated marine crenarchaeote Cenarchaeum symbiosum.</title>
        <authorList>
            <person name="Hallam S.J."/>
            <person name="Konstantinidis K.T."/>
            <person name="Putnam N."/>
            <person name="Schleper C."/>
            <person name="Watanabe Y."/>
            <person name="Sugahara J."/>
            <person name="Preston C."/>
            <person name="de la Torre J."/>
            <person name="Richardson P.M."/>
            <person name="DeLong E.F."/>
        </authorList>
    </citation>
    <scope>NUCLEOTIDE SEQUENCE [LARGE SCALE GENOMIC DNA]</scope>
    <source>
        <strain evidence="3">A</strain>
    </source>
</reference>
<name>A0RX03_CENSY</name>
<dbReference type="AlphaFoldDB" id="A0RX03"/>
<dbReference type="KEGG" id="csy:CENSYa_1247"/>
<sequence length="52" mass="5878">MTVQLRMADDPTINRLVVMAIIIVLLVVAARVAVWVFHAADRHERHMKSLAV</sequence>
<dbReference type="HOGENOM" id="CLU_3075155_0_0_2"/>
<dbReference type="EnsemblBacteria" id="ABK77870">
    <property type="protein sequence ID" value="ABK77870"/>
    <property type="gene ID" value="CENSYa_1247"/>
</dbReference>
<gene>
    <name evidence="2" type="ordered locus">CENSYa_1247</name>
</gene>
<feature type="transmembrane region" description="Helical" evidence="1">
    <location>
        <begin position="16"/>
        <end position="37"/>
    </location>
</feature>
<evidence type="ECO:0000256" key="1">
    <source>
        <dbReference type="SAM" id="Phobius"/>
    </source>
</evidence>